<proteinExistence type="predicted"/>
<protein>
    <submittedName>
        <fullName evidence="1">Uncharacterized protein</fullName>
    </submittedName>
</protein>
<accession>A0A9W6HTK3</accession>
<dbReference type="EMBL" id="BSET01000002">
    <property type="protein sequence ID" value="GLK02399.1"/>
    <property type="molecule type" value="Genomic_DNA"/>
</dbReference>
<reference evidence="1" key="1">
    <citation type="journal article" date="2014" name="Int. J. Syst. Evol. Microbiol.">
        <title>Complete genome sequence of Corynebacterium casei LMG S-19264T (=DSM 44701T), isolated from a smear-ripened cheese.</title>
        <authorList>
            <consortium name="US DOE Joint Genome Institute (JGI-PGF)"/>
            <person name="Walter F."/>
            <person name="Albersmeier A."/>
            <person name="Kalinowski J."/>
            <person name="Ruckert C."/>
        </authorList>
    </citation>
    <scope>NUCLEOTIDE SEQUENCE</scope>
    <source>
        <strain evidence="1">VKM Ac-1958</strain>
    </source>
</reference>
<keyword evidence="2" id="KW-1185">Reference proteome</keyword>
<gene>
    <name evidence="1" type="ORF">GCM10017596_21140</name>
</gene>
<dbReference type="AlphaFoldDB" id="A0A9W6HTK3"/>
<name>A0A9W6HTK3_9MICO</name>
<reference evidence="1" key="2">
    <citation type="submission" date="2023-01" db="EMBL/GenBank/DDBJ databases">
        <authorList>
            <person name="Sun Q."/>
            <person name="Evtushenko L."/>
        </authorList>
    </citation>
    <scope>NUCLEOTIDE SEQUENCE</scope>
    <source>
        <strain evidence="1">VKM Ac-1958</strain>
    </source>
</reference>
<evidence type="ECO:0000313" key="1">
    <source>
        <dbReference type="EMBL" id="GLK02399.1"/>
    </source>
</evidence>
<sequence length="72" mass="7859">MPDAIAITVRHRECGNSWHVGLVAAPYGEVCISDEQSMHIERAVKATGATHTGNVPGATYISWTECRTEFEV</sequence>
<organism evidence="1 2">
    <name type="scientific">Microbacterium keratanolyticum</name>
    <dbReference type="NCBI Taxonomy" id="67574"/>
    <lineage>
        <taxon>Bacteria</taxon>
        <taxon>Bacillati</taxon>
        <taxon>Actinomycetota</taxon>
        <taxon>Actinomycetes</taxon>
        <taxon>Micrococcales</taxon>
        <taxon>Microbacteriaceae</taxon>
        <taxon>Microbacterium</taxon>
    </lineage>
</organism>
<dbReference type="Proteomes" id="UP001142325">
    <property type="component" value="Unassembled WGS sequence"/>
</dbReference>
<comment type="caution">
    <text evidence="1">The sequence shown here is derived from an EMBL/GenBank/DDBJ whole genome shotgun (WGS) entry which is preliminary data.</text>
</comment>
<evidence type="ECO:0000313" key="2">
    <source>
        <dbReference type="Proteomes" id="UP001142325"/>
    </source>
</evidence>